<dbReference type="EMBL" id="OZ034816">
    <property type="protein sequence ID" value="CAL1377306.1"/>
    <property type="molecule type" value="Genomic_DNA"/>
</dbReference>
<organism evidence="2 3">
    <name type="scientific">Linum trigynum</name>
    <dbReference type="NCBI Taxonomy" id="586398"/>
    <lineage>
        <taxon>Eukaryota</taxon>
        <taxon>Viridiplantae</taxon>
        <taxon>Streptophyta</taxon>
        <taxon>Embryophyta</taxon>
        <taxon>Tracheophyta</taxon>
        <taxon>Spermatophyta</taxon>
        <taxon>Magnoliopsida</taxon>
        <taxon>eudicotyledons</taxon>
        <taxon>Gunneridae</taxon>
        <taxon>Pentapetalae</taxon>
        <taxon>rosids</taxon>
        <taxon>fabids</taxon>
        <taxon>Malpighiales</taxon>
        <taxon>Linaceae</taxon>
        <taxon>Linum</taxon>
    </lineage>
</organism>
<sequence length="133" mass="14034">MGGVEVDTGSFGQLILDLNLVVANLVKSIEQGVLTEWQRSNAVELKTDSEFQTAMVGQNAVPTASTADEGPITPIANKYQSLVVETFEVGEIVVGSSVINNLDEFPILEVGGKGKGKQGKKGPGRPAKPKPKK</sequence>
<evidence type="ECO:0000313" key="3">
    <source>
        <dbReference type="Proteomes" id="UP001497516"/>
    </source>
</evidence>
<dbReference type="AlphaFoldDB" id="A0AAV2DUB8"/>
<feature type="region of interest" description="Disordered" evidence="1">
    <location>
        <begin position="109"/>
        <end position="133"/>
    </location>
</feature>
<feature type="compositionally biased region" description="Basic residues" evidence="1">
    <location>
        <begin position="114"/>
        <end position="133"/>
    </location>
</feature>
<evidence type="ECO:0000313" key="2">
    <source>
        <dbReference type="EMBL" id="CAL1377306.1"/>
    </source>
</evidence>
<dbReference type="Proteomes" id="UP001497516">
    <property type="component" value="Chromosome 3"/>
</dbReference>
<reference evidence="2 3" key="1">
    <citation type="submission" date="2024-04" db="EMBL/GenBank/DDBJ databases">
        <authorList>
            <person name="Fracassetti M."/>
        </authorList>
    </citation>
    <scope>NUCLEOTIDE SEQUENCE [LARGE SCALE GENOMIC DNA]</scope>
</reference>
<accession>A0AAV2DUB8</accession>
<name>A0AAV2DUB8_9ROSI</name>
<keyword evidence="3" id="KW-1185">Reference proteome</keyword>
<evidence type="ECO:0000256" key="1">
    <source>
        <dbReference type="SAM" id="MobiDB-lite"/>
    </source>
</evidence>
<protein>
    <submittedName>
        <fullName evidence="2">Uncharacterized protein</fullName>
    </submittedName>
</protein>
<proteinExistence type="predicted"/>
<gene>
    <name evidence="2" type="ORF">LTRI10_LOCUS18965</name>
</gene>